<name>A0A0M2P2H9_STACC</name>
<dbReference type="PANTHER" id="PTHR23088">
    <property type="entry name" value="NITRILASE-RELATED"/>
    <property type="match status" value="1"/>
</dbReference>
<sequence length="261" mass="29560">MNIEIFQLKIEPANVSFNETTIKNWFSNYVTSDTDVVVLPEMWNNGYALPQLNKLADQQLSRSFEFISKLAIQYQVDIVAGSVSNIMKENVYNTAFAVSKQGYLIHSYDKVHLVPMLDEPLFMSPGNAVPEPFSLSNGVKIAQIICYDLRFPEILRYPARKGAEIAFYVAQWPSVRLDHWIALLKARAIENDMFVVGCNTCGDDGKTEYAGNSMIINPNGEIIDQLNDKEGRLSCSLDLDEVAKQREAIPVFKNLRPHLYK</sequence>
<comment type="similarity">
    <text evidence="1">Belongs to the carbon-nitrogen hydrolase superfamily. NIT1/NIT2 family.</text>
</comment>
<evidence type="ECO:0000313" key="4">
    <source>
        <dbReference type="Proteomes" id="UP000034455"/>
    </source>
</evidence>
<gene>
    <name evidence="3" type="ORF">UF66_0064</name>
</gene>
<reference evidence="3 4" key="1">
    <citation type="submission" date="2015-03" db="EMBL/GenBank/DDBJ databases">
        <title>Genome Assembly of Staphylococcus cohnii subsp. cohnii strain G22B2.</title>
        <authorList>
            <person name="Nair G."/>
            <person name="Kaur G."/>
            <person name="Khatri I."/>
            <person name="Singh N.K."/>
            <person name="Sathyabama S."/>
            <person name="Maurya S.K."/>
            <person name="Subramanian S."/>
            <person name="Agrewala J.N."/>
            <person name="Mayilraj S."/>
        </authorList>
    </citation>
    <scope>NUCLEOTIDE SEQUENCE [LARGE SCALE GENOMIC DNA]</scope>
    <source>
        <strain evidence="3 4">G22B2</strain>
    </source>
</reference>
<proteinExistence type="inferred from homology"/>
<evidence type="ECO:0000259" key="2">
    <source>
        <dbReference type="PROSITE" id="PS50263"/>
    </source>
</evidence>
<dbReference type="InterPro" id="IPR001110">
    <property type="entry name" value="UPF0012_CS"/>
</dbReference>
<organism evidence="3 4">
    <name type="scientific">Staphylococcus cohnii subsp. cohnii</name>
    <dbReference type="NCBI Taxonomy" id="74704"/>
    <lineage>
        <taxon>Bacteria</taxon>
        <taxon>Bacillati</taxon>
        <taxon>Bacillota</taxon>
        <taxon>Bacilli</taxon>
        <taxon>Bacillales</taxon>
        <taxon>Staphylococcaceae</taxon>
        <taxon>Staphylococcus</taxon>
        <taxon>Staphylococcus cohnii species complex</taxon>
    </lineage>
</organism>
<evidence type="ECO:0000313" key="3">
    <source>
        <dbReference type="EMBL" id="KKI64083.1"/>
    </source>
</evidence>
<dbReference type="Proteomes" id="UP000034455">
    <property type="component" value="Unassembled WGS sequence"/>
</dbReference>
<dbReference type="GeneID" id="58097065"/>
<dbReference type="Gene3D" id="3.60.110.10">
    <property type="entry name" value="Carbon-nitrogen hydrolase"/>
    <property type="match status" value="1"/>
</dbReference>
<evidence type="ECO:0000256" key="1">
    <source>
        <dbReference type="ARBA" id="ARBA00010613"/>
    </source>
</evidence>
<dbReference type="RefSeq" id="WP_019469558.1">
    <property type="nucleotide sequence ID" value="NZ_BKAS01000014.1"/>
</dbReference>
<protein>
    <submittedName>
        <fullName evidence="3">Aliphatic amidase AmiE</fullName>
    </submittedName>
</protein>
<dbReference type="EMBL" id="LAKJ01000010">
    <property type="protein sequence ID" value="KKI64083.1"/>
    <property type="molecule type" value="Genomic_DNA"/>
</dbReference>
<dbReference type="CDD" id="cd07583">
    <property type="entry name" value="nitrilase_5"/>
    <property type="match status" value="1"/>
</dbReference>
<dbReference type="PANTHER" id="PTHR23088:SF27">
    <property type="entry name" value="DEAMINATED GLUTATHIONE AMIDASE"/>
    <property type="match status" value="1"/>
</dbReference>
<dbReference type="PROSITE" id="PS01227">
    <property type="entry name" value="UPF0012"/>
    <property type="match status" value="1"/>
</dbReference>
<dbReference type="InterPro" id="IPR036526">
    <property type="entry name" value="C-N_Hydrolase_sf"/>
</dbReference>
<accession>A0A0M2P2H9</accession>
<feature type="domain" description="CN hydrolase" evidence="2">
    <location>
        <begin position="1"/>
        <end position="239"/>
    </location>
</feature>
<dbReference type="Pfam" id="PF00795">
    <property type="entry name" value="CN_hydrolase"/>
    <property type="match status" value="1"/>
</dbReference>
<dbReference type="AlphaFoldDB" id="A0A0M2P2H9"/>
<dbReference type="SUPFAM" id="SSF56317">
    <property type="entry name" value="Carbon-nitrogen hydrolase"/>
    <property type="match status" value="1"/>
</dbReference>
<dbReference type="PROSITE" id="PS50263">
    <property type="entry name" value="CN_HYDROLASE"/>
    <property type="match status" value="1"/>
</dbReference>
<comment type="caution">
    <text evidence="3">The sequence shown here is derived from an EMBL/GenBank/DDBJ whole genome shotgun (WGS) entry which is preliminary data.</text>
</comment>
<dbReference type="InterPro" id="IPR003010">
    <property type="entry name" value="C-N_Hydrolase"/>
</dbReference>
<dbReference type="PATRIC" id="fig|74704.6.peg.66"/>